<keyword evidence="4" id="KW-1185">Reference proteome</keyword>
<proteinExistence type="predicted"/>
<gene>
    <name evidence="3" type="ORF">CW354_19865</name>
</gene>
<protein>
    <recommendedName>
        <fullName evidence="2">SH3b domain-containing protein</fullName>
    </recommendedName>
</protein>
<evidence type="ECO:0000259" key="2">
    <source>
        <dbReference type="Pfam" id="PF08239"/>
    </source>
</evidence>
<organism evidence="3 4">
    <name type="scientific">Hyphococcus luteus</name>
    <dbReference type="NCBI Taxonomy" id="2058213"/>
    <lineage>
        <taxon>Bacteria</taxon>
        <taxon>Pseudomonadati</taxon>
        <taxon>Pseudomonadota</taxon>
        <taxon>Alphaproteobacteria</taxon>
        <taxon>Parvularculales</taxon>
        <taxon>Parvularculaceae</taxon>
        <taxon>Hyphococcus</taxon>
    </lineage>
</organism>
<dbReference type="EMBL" id="PJCH01000016">
    <property type="protein sequence ID" value="PQA85805.1"/>
    <property type="molecule type" value="Genomic_DNA"/>
</dbReference>
<keyword evidence="1" id="KW-0732">Signal</keyword>
<dbReference type="Proteomes" id="UP000239504">
    <property type="component" value="Unassembled WGS sequence"/>
</dbReference>
<feature type="signal peptide" evidence="1">
    <location>
        <begin position="1"/>
        <end position="29"/>
    </location>
</feature>
<evidence type="ECO:0000256" key="1">
    <source>
        <dbReference type="SAM" id="SignalP"/>
    </source>
</evidence>
<evidence type="ECO:0000313" key="3">
    <source>
        <dbReference type="EMBL" id="PQA85805.1"/>
    </source>
</evidence>
<feature type="chain" id="PRO_5015630409" description="SH3b domain-containing protein" evidence="1">
    <location>
        <begin position="30"/>
        <end position="246"/>
    </location>
</feature>
<sequence>MAGETRMDFRRSALMLMAALALGACSSLSDISPFESGGVNYAGGSPAGDRLNGGDRDALAAAFTRAMETGSAQSWRGDRAVGEVTPQGYAIANLKPDPRARIAAARGDFDLAHVMETELGLYVLTRNSNIRTGPGTDNKAVEVLPSGTGVDVVGRVRDRNWMLVAVDGAVRGYVFGDLLIEAPGAELELAGGPMRRPLLCRNFTQRVNVYSERYEWEGAACNDGTGWRLAQDPPPPENAPEELIEF</sequence>
<feature type="domain" description="SH3b" evidence="2">
    <location>
        <begin position="129"/>
        <end position="179"/>
    </location>
</feature>
<dbReference type="PROSITE" id="PS51257">
    <property type="entry name" value="PROKAR_LIPOPROTEIN"/>
    <property type="match status" value="1"/>
</dbReference>
<evidence type="ECO:0000313" key="4">
    <source>
        <dbReference type="Proteomes" id="UP000239504"/>
    </source>
</evidence>
<dbReference type="RefSeq" id="WP_104831857.1">
    <property type="nucleotide sequence ID" value="NZ_PJCH01000016.1"/>
</dbReference>
<dbReference type="OrthoDB" id="5489750at2"/>
<accession>A0A2S7JZW7</accession>
<name>A0A2S7JZW7_9PROT</name>
<dbReference type="InterPro" id="IPR003646">
    <property type="entry name" value="SH3-like_bac-type"/>
</dbReference>
<dbReference type="AlphaFoldDB" id="A0A2S7JZW7"/>
<dbReference type="Pfam" id="PF08239">
    <property type="entry name" value="SH3_3"/>
    <property type="match status" value="1"/>
</dbReference>
<reference evidence="3 4" key="1">
    <citation type="submission" date="2017-12" db="EMBL/GenBank/DDBJ databases">
        <authorList>
            <person name="Hurst M.R.H."/>
        </authorList>
    </citation>
    <scope>NUCLEOTIDE SEQUENCE [LARGE SCALE GENOMIC DNA]</scope>
    <source>
        <strain evidence="3 4">SY-3-19</strain>
    </source>
</reference>
<dbReference type="Gene3D" id="2.30.30.40">
    <property type="entry name" value="SH3 Domains"/>
    <property type="match status" value="1"/>
</dbReference>
<comment type="caution">
    <text evidence="3">The sequence shown here is derived from an EMBL/GenBank/DDBJ whole genome shotgun (WGS) entry which is preliminary data.</text>
</comment>